<organism evidence="1 2">
    <name type="scientific">Paxillus rubicundulus Ve08.2h10</name>
    <dbReference type="NCBI Taxonomy" id="930991"/>
    <lineage>
        <taxon>Eukaryota</taxon>
        <taxon>Fungi</taxon>
        <taxon>Dikarya</taxon>
        <taxon>Basidiomycota</taxon>
        <taxon>Agaricomycotina</taxon>
        <taxon>Agaricomycetes</taxon>
        <taxon>Agaricomycetidae</taxon>
        <taxon>Boletales</taxon>
        <taxon>Paxilineae</taxon>
        <taxon>Paxillaceae</taxon>
        <taxon>Paxillus</taxon>
    </lineage>
</organism>
<dbReference type="InterPro" id="IPR041078">
    <property type="entry name" value="Plavaka"/>
</dbReference>
<accession>A0A0D0E270</accession>
<dbReference type="Pfam" id="PF18759">
    <property type="entry name" value="Plavaka"/>
    <property type="match status" value="1"/>
</dbReference>
<feature type="non-terminal residue" evidence="1">
    <location>
        <position position="1"/>
    </location>
</feature>
<evidence type="ECO:0000313" key="1">
    <source>
        <dbReference type="EMBL" id="KIK90860.1"/>
    </source>
</evidence>
<reference evidence="1 2" key="1">
    <citation type="submission" date="2014-04" db="EMBL/GenBank/DDBJ databases">
        <authorList>
            <consortium name="DOE Joint Genome Institute"/>
            <person name="Kuo A."/>
            <person name="Kohler A."/>
            <person name="Jargeat P."/>
            <person name="Nagy L.G."/>
            <person name="Floudas D."/>
            <person name="Copeland A."/>
            <person name="Barry K.W."/>
            <person name="Cichocki N."/>
            <person name="Veneault-Fourrey C."/>
            <person name="LaButti K."/>
            <person name="Lindquist E.A."/>
            <person name="Lipzen A."/>
            <person name="Lundell T."/>
            <person name="Morin E."/>
            <person name="Murat C."/>
            <person name="Sun H."/>
            <person name="Tunlid A."/>
            <person name="Henrissat B."/>
            <person name="Grigoriev I.V."/>
            <person name="Hibbett D.S."/>
            <person name="Martin F."/>
            <person name="Nordberg H.P."/>
            <person name="Cantor M.N."/>
            <person name="Hua S.X."/>
        </authorList>
    </citation>
    <scope>NUCLEOTIDE SEQUENCE [LARGE SCALE GENOMIC DNA]</scope>
    <source>
        <strain evidence="1 2">Ve08.2h10</strain>
    </source>
</reference>
<keyword evidence="2" id="KW-1185">Reference proteome</keyword>
<dbReference type="HOGENOM" id="CLU_046023_0_0_1"/>
<reference evidence="2" key="2">
    <citation type="submission" date="2015-01" db="EMBL/GenBank/DDBJ databases">
        <title>Evolutionary Origins and Diversification of the Mycorrhizal Mutualists.</title>
        <authorList>
            <consortium name="DOE Joint Genome Institute"/>
            <consortium name="Mycorrhizal Genomics Consortium"/>
            <person name="Kohler A."/>
            <person name="Kuo A."/>
            <person name="Nagy L.G."/>
            <person name="Floudas D."/>
            <person name="Copeland A."/>
            <person name="Barry K.W."/>
            <person name="Cichocki N."/>
            <person name="Veneault-Fourrey C."/>
            <person name="LaButti K."/>
            <person name="Lindquist E.A."/>
            <person name="Lipzen A."/>
            <person name="Lundell T."/>
            <person name="Morin E."/>
            <person name="Murat C."/>
            <person name="Riley R."/>
            <person name="Ohm R."/>
            <person name="Sun H."/>
            <person name="Tunlid A."/>
            <person name="Henrissat B."/>
            <person name="Grigoriev I.V."/>
            <person name="Hibbett D.S."/>
            <person name="Martin F."/>
        </authorList>
    </citation>
    <scope>NUCLEOTIDE SEQUENCE [LARGE SCALE GENOMIC DNA]</scope>
    <source>
        <strain evidence="2">Ve08.2h10</strain>
    </source>
</reference>
<name>A0A0D0E270_9AGAM</name>
<dbReference type="STRING" id="930991.A0A0D0E270"/>
<proteinExistence type="predicted"/>
<evidence type="ECO:0000313" key="2">
    <source>
        <dbReference type="Proteomes" id="UP000054538"/>
    </source>
</evidence>
<dbReference type="OrthoDB" id="3239511at2759"/>
<dbReference type="InParanoid" id="A0A0D0E270"/>
<dbReference type="Proteomes" id="UP000054538">
    <property type="component" value="Unassembled WGS sequence"/>
</dbReference>
<protein>
    <submittedName>
        <fullName evidence="1">Uncharacterized protein</fullName>
    </submittedName>
</protein>
<dbReference type="AlphaFoldDB" id="A0A0D0E270"/>
<sequence length="249" mass="28576">GDHHFAEIALDAGLNKAQVEGLLTLISLVSQGKESMTIKNKAELWRTCDDADAELTPPVEYDVHTRSIWEWALDLLANPELGPHFIWYAECVYKHNGTEYEQFYNERWTSDRWWDIQSQLPTNVENAIPFAFILYADKTKLSLPGTVKGYPVVVQCANLPVDIQNSQLIGGSCVVGWLPIVSEDIAEEGKLGYTTLKHVVWHEVFIKLLKAVIQYSKYEYLHKCWDEITHWLFPLILILSADYEEQQAH</sequence>
<gene>
    <name evidence="1" type="ORF">PAXRUDRAFT_150960</name>
</gene>
<dbReference type="EMBL" id="KN825461">
    <property type="protein sequence ID" value="KIK90860.1"/>
    <property type="molecule type" value="Genomic_DNA"/>
</dbReference>